<dbReference type="OrthoDB" id="1927134at2759"/>
<evidence type="ECO:0000256" key="2">
    <source>
        <dbReference type="ARBA" id="ARBA00023015"/>
    </source>
</evidence>
<keyword evidence="5" id="KW-0539">Nucleus</keyword>
<dbReference type="InterPro" id="IPR005333">
    <property type="entry name" value="Transcription_factor_TCP"/>
</dbReference>
<organism evidence="7 8">
    <name type="scientific">Nyssa sinensis</name>
    <dbReference type="NCBI Taxonomy" id="561372"/>
    <lineage>
        <taxon>Eukaryota</taxon>
        <taxon>Viridiplantae</taxon>
        <taxon>Streptophyta</taxon>
        <taxon>Embryophyta</taxon>
        <taxon>Tracheophyta</taxon>
        <taxon>Spermatophyta</taxon>
        <taxon>Magnoliopsida</taxon>
        <taxon>eudicotyledons</taxon>
        <taxon>Gunneridae</taxon>
        <taxon>Pentapetalae</taxon>
        <taxon>asterids</taxon>
        <taxon>Cornales</taxon>
        <taxon>Nyssaceae</taxon>
        <taxon>Nyssa</taxon>
    </lineage>
</organism>
<reference evidence="7 8" key="1">
    <citation type="submission" date="2019-09" db="EMBL/GenBank/DDBJ databases">
        <title>A chromosome-level genome assembly of the Chinese tupelo Nyssa sinensis.</title>
        <authorList>
            <person name="Yang X."/>
            <person name="Kang M."/>
            <person name="Yang Y."/>
            <person name="Xiong H."/>
            <person name="Wang M."/>
            <person name="Zhang Z."/>
            <person name="Wang Z."/>
            <person name="Wu H."/>
            <person name="Ma T."/>
            <person name="Liu J."/>
            <person name="Xi Z."/>
        </authorList>
    </citation>
    <scope>NUCLEOTIDE SEQUENCE [LARGE SCALE GENOMIC DNA]</scope>
    <source>
        <strain evidence="7">J267</strain>
        <tissue evidence="7">Leaf</tissue>
    </source>
</reference>
<dbReference type="GO" id="GO:0005634">
    <property type="term" value="C:nucleus"/>
    <property type="evidence" value="ECO:0007669"/>
    <property type="project" value="UniProtKB-SubCell"/>
</dbReference>
<feature type="domain" description="TCP" evidence="6">
    <location>
        <begin position="77"/>
        <end position="110"/>
    </location>
</feature>
<keyword evidence="3" id="KW-0238">DNA-binding</keyword>
<comment type="subcellular location">
    <subcellularLocation>
        <location evidence="1">Nucleus</location>
    </subcellularLocation>
</comment>
<evidence type="ECO:0000256" key="1">
    <source>
        <dbReference type="ARBA" id="ARBA00004123"/>
    </source>
</evidence>
<name>A0A5J4ZRU1_9ASTE</name>
<evidence type="ECO:0000313" key="8">
    <source>
        <dbReference type="Proteomes" id="UP000325577"/>
    </source>
</evidence>
<keyword evidence="8" id="KW-1185">Reference proteome</keyword>
<dbReference type="PROSITE" id="PS51369">
    <property type="entry name" value="TCP"/>
    <property type="match status" value="1"/>
</dbReference>
<dbReference type="Pfam" id="PF03634">
    <property type="entry name" value="TCP"/>
    <property type="match status" value="1"/>
</dbReference>
<dbReference type="EMBL" id="CM018049">
    <property type="protein sequence ID" value="KAA8520152.1"/>
    <property type="molecule type" value="Genomic_DNA"/>
</dbReference>
<dbReference type="GO" id="GO:0003700">
    <property type="term" value="F:DNA-binding transcription factor activity"/>
    <property type="evidence" value="ECO:0007669"/>
    <property type="project" value="InterPro"/>
</dbReference>
<dbReference type="PANTHER" id="PTHR31072">
    <property type="entry name" value="TRANSCRIPTION FACTOR TCP4-RELATED"/>
    <property type="match status" value="1"/>
</dbReference>
<proteinExistence type="predicted"/>
<dbReference type="InterPro" id="IPR017887">
    <property type="entry name" value="TF_TCP_subgr"/>
</dbReference>
<keyword evidence="2" id="KW-0805">Transcription regulation</keyword>
<evidence type="ECO:0000313" key="7">
    <source>
        <dbReference type="EMBL" id="KAA8520152.1"/>
    </source>
</evidence>
<evidence type="ECO:0000259" key="6">
    <source>
        <dbReference type="PROSITE" id="PS51369"/>
    </source>
</evidence>
<protein>
    <recommendedName>
        <fullName evidence="6">TCP domain-containing protein</fullName>
    </recommendedName>
</protein>
<evidence type="ECO:0000256" key="5">
    <source>
        <dbReference type="ARBA" id="ARBA00023242"/>
    </source>
</evidence>
<dbReference type="GO" id="GO:2000032">
    <property type="term" value="P:regulation of secondary shoot formation"/>
    <property type="evidence" value="ECO:0007669"/>
    <property type="project" value="TreeGrafter"/>
</dbReference>
<dbReference type="PANTHER" id="PTHR31072:SF240">
    <property type="entry name" value="TRANSCRIPTION FACTOR TCP10"/>
    <property type="match status" value="1"/>
</dbReference>
<dbReference type="GO" id="GO:0043565">
    <property type="term" value="F:sequence-specific DNA binding"/>
    <property type="evidence" value="ECO:0007669"/>
    <property type="project" value="TreeGrafter"/>
</dbReference>
<sequence length="110" mass="12300">MMAAVWYIDDGCSSDEFWNGVFGRRGQEFPAHESAILTMKLGPVVGNISGKCMKISCGGFEDRFGLLRGHILRSTSRKDRHSKVYTAKGPRDQRVWLSAPTAIQFYDVQG</sequence>
<dbReference type="Proteomes" id="UP000325577">
    <property type="component" value="Linkage Group LG6"/>
</dbReference>
<keyword evidence="4" id="KW-0804">Transcription</keyword>
<evidence type="ECO:0000256" key="4">
    <source>
        <dbReference type="ARBA" id="ARBA00023163"/>
    </source>
</evidence>
<accession>A0A5J4ZRU1</accession>
<gene>
    <name evidence="7" type="ORF">F0562_014408</name>
</gene>
<evidence type="ECO:0000256" key="3">
    <source>
        <dbReference type="ARBA" id="ARBA00023125"/>
    </source>
</evidence>
<dbReference type="AlphaFoldDB" id="A0A5J4ZRU1"/>